<evidence type="ECO:0000256" key="3">
    <source>
        <dbReference type="ARBA" id="ARBA00022840"/>
    </source>
</evidence>
<sequence>MSSVPTLAAMPPLNTLLAQARGRARDSGQALAVELAALAGCEVADLAAAAPVHLDMAYYPQTAMLACAPEFSLLSFTDCVKRVIYPLRLPGGDSFVVTDPWDDHALQWLANKVGGYPALGWGNKVDILAALEQAQHRIKASSSLSAGVPEQRSSVGDGAGNVISIETIERSTSPIVRFVDAAIYDAWKAGASDIHFECDRNGVKVKLRLDGVLVPASELPDRVRAEEVISRIKVLAQLDIAERRVPQDGRFRIELGSRELDFRVSIMPSIFGEDAVVRLLDKTQLRGDAHAISLASLGLDADAIERIRRLAKRPHGMLLVTGPTGSGKTTTLYAALTEIQTGQEKIITIEDPVEYELPGVLQIPVNEKKGLTFSQGLRSILRHDPDKILVGEIRDAETAEIAVQAALTGHLVFTTVHANSVFDVISRFAHMDIDLYSLMSALNGVVAQRLIRSNCPICSVPETASQEIIERLKVTDMDLSGLTLKRGCGCEHCRNTGYKGRHALAEVLPFDDTLRTMILNRANVTEIKRYALELGVRPLNVRALDLVASGATTMDEIDRVVAHD</sequence>
<keyword evidence="2" id="KW-0547">Nucleotide-binding</keyword>
<keyword evidence="3" id="KW-0067">ATP-binding</keyword>
<reference evidence="5 6" key="1">
    <citation type="submission" date="2016-11" db="EMBL/GenBank/DDBJ databases">
        <authorList>
            <person name="Varghese N."/>
            <person name="Submissions S."/>
        </authorList>
    </citation>
    <scope>NUCLEOTIDE SEQUENCE [LARGE SCALE GENOMIC DNA]</scope>
    <source>
        <strain evidence="5 6">NFR18</strain>
    </source>
</reference>
<dbReference type="GO" id="GO:0005886">
    <property type="term" value="C:plasma membrane"/>
    <property type="evidence" value="ECO:0007669"/>
    <property type="project" value="TreeGrafter"/>
</dbReference>
<dbReference type="InterPro" id="IPR001482">
    <property type="entry name" value="T2SS/T4SS_dom"/>
</dbReference>
<protein>
    <submittedName>
        <fullName evidence="5">General secretion pathway protein E</fullName>
    </submittedName>
</protein>
<dbReference type="Gene3D" id="3.40.50.300">
    <property type="entry name" value="P-loop containing nucleotide triphosphate hydrolases"/>
    <property type="match status" value="1"/>
</dbReference>
<evidence type="ECO:0000259" key="4">
    <source>
        <dbReference type="PROSITE" id="PS00662"/>
    </source>
</evidence>
<dbReference type="InterPro" id="IPR037257">
    <property type="entry name" value="T2SS_E_N_sf"/>
</dbReference>
<proteinExistence type="inferred from homology"/>
<dbReference type="PANTHER" id="PTHR30258:SF1">
    <property type="entry name" value="PROTEIN TRANSPORT PROTEIN HOFB HOMOLOG"/>
    <property type="match status" value="1"/>
</dbReference>
<evidence type="ECO:0000313" key="6">
    <source>
        <dbReference type="Proteomes" id="UP000182489"/>
    </source>
</evidence>
<dbReference type="GO" id="GO:0005524">
    <property type="term" value="F:ATP binding"/>
    <property type="evidence" value="ECO:0007669"/>
    <property type="project" value="UniProtKB-KW"/>
</dbReference>
<dbReference type="PANTHER" id="PTHR30258">
    <property type="entry name" value="TYPE II SECRETION SYSTEM PROTEIN GSPE-RELATED"/>
    <property type="match status" value="1"/>
</dbReference>
<comment type="similarity">
    <text evidence="1">Belongs to the GSP E family.</text>
</comment>
<dbReference type="GO" id="GO:0016887">
    <property type="term" value="F:ATP hydrolysis activity"/>
    <property type="evidence" value="ECO:0007669"/>
    <property type="project" value="TreeGrafter"/>
</dbReference>
<dbReference type="AlphaFoldDB" id="A0AB38C7E9"/>
<feature type="domain" description="Bacterial type II secretion system protein E" evidence="4">
    <location>
        <begin position="381"/>
        <end position="395"/>
    </location>
</feature>
<accession>A0AB38C7E9</accession>
<organism evidence="5 6">
    <name type="scientific">Janthinobacterium lividum</name>
    <dbReference type="NCBI Taxonomy" id="29581"/>
    <lineage>
        <taxon>Bacteria</taxon>
        <taxon>Pseudomonadati</taxon>
        <taxon>Pseudomonadota</taxon>
        <taxon>Betaproteobacteria</taxon>
        <taxon>Burkholderiales</taxon>
        <taxon>Oxalobacteraceae</taxon>
        <taxon>Janthinobacterium</taxon>
    </lineage>
</organism>
<dbReference type="SUPFAM" id="SSF160246">
    <property type="entry name" value="EspE N-terminal domain-like"/>
    <property type="match status" value="1"/>
</dbReference>
<dbReference type="CDD" id="cd01129">
    <property type="entry name" value="PulE-GspE-like"/>
    <property type="match status" value="1"/>
</dbReference>
<gene>
    <name evidence="5" type="ORF">SAMN03097694_2329</name>
</gene>
<dbReference type="Pfam" id="PF00437">
    <property type="entry name" value="T2SSE"/>
    <property type="match status" value="1"/>
</dbReference>
<evidence type="ECO:0000256" key="2">
    <source>
        <dbReference type="ARBA" id="ARBA00022741"/>
    </source>
</evidence>
<dbReference type="InterPro" id="IPR027417">
    <property type="entry name" value="P-loop_NTPase"/>
</dbReference>
<dbReference type="Gene3D" id="3.30.450.90">
    <property type="match status" value="1"/>
</dbReference>
<dbReference type="Proteomes" id="UP000182489">
    <property type="component" value="Unassembled WGS sequence"/>
</dbReference>
<evidence type="ECO:0000313" key="5">
    <source>
        <dbReference type="EMBL" id="SFX46735.1"/>
    </source>
</evidence>
<evidence type="ECO:0000256" key="1">
    <source>
        <dbReference type="ARBA" id="ARBA00006611"/>
    </source>
</evidence>
<name>A0AB38C7E9_9BURK</name>
<dbReference type="EMBL" id="FPKH01000001">
    <property type="protein sequence ID" value="SFX46735.1"/>
    <property type="molecule type" value="Genomic_DNA"/>
</dbReference>
<dbReference type="SUPFAM" id="SSF52540">
    <property type="entry name" value="P-loop containing nucleoside triphosphate hydrolases"/>
    <property type="match status" value="1"/>
</dbReference>
<comment type="caution">
    <text evidence="5">The sequence shown here is derived from an EMBL/GenBank/DDBJ whole genome shotgun (WGS) entry which is preliminary data.</text>
</comment>
<dbReference type="PROSITE" id="PS00662">
    <property type="entry name" value="T2SP_E"/>
    <property type="match status" value="1"/>
</dbReference>